<dbReference type="STRING" id="621456.BJP26_18360"/>
<evidence type="ECO:0000313" key="1">
    <source>
        <dbReference type="EMBL" id="KZB94925.1"/>
    </source>
</evidence>
<name>A0A175Y3C0_9SPHN</name>
<dbReference type="Proteomes" id="UP000078460">
    <property type="component" value="Unassembled WGS sequence"/>
</dbReference>
<dbReference type="KEGG" id="smy:BJP26_18360"/>
<dbReference type="Gene3D" id="3.50.50.60">
    <property type="entry name" value="FAD/NAD(P)-binding domain"/>
    <property type="match status" value="1"/>
</dbReference>
<organism evidence="1 2">
    <name type="scientific">Sphingomonas melonis TY</name>
    <dbReference type="NCBI Taxonomy" id="621456"/>
    <lineage>
        <taxon>Bacteria</taxon>
        <taxon>Pseudomonadati</taxon>
        <taxon>Pseudomonadota</taxon>
        <taxon>Alphaproteobacteria</taxon>
        <taxon>Sphingomonadales</taxon>
        <taxon>Sphingomonadaceae</taxon>
        <taxon>Sphingomonas</taxon>
    </lineage>
</organism>
<dbReference type="AlphaFoldDB" id="A0A175Y3C0"/>
<dbReference type="EMBL" id="LQCK02000023">
    <property type="protein sequence ID" value="KZB94925.1"/>
    <property type="molecule type" value="Genomic_DNA"/>
</dbReference>
<keyword evidence="2" id="KW-1185">Reference proteome</keyword>
<proteinExistence type="predicted"/>
<accession>A0A175Y3C0</accession>
<reference evidence="1" key="1">
    <citation type="submission" date="2016-03" db="EMBL/GenBank/DDBJ databases">
        <title>Sphingomonas melonis TY, whole genome shotgun sequencing.</title>
        <authorList>
            <person name="Wang H."/>
            <person name="Zhu P."/>
        </authorList>
    </citation>
    <scope>NUCLEOTIDE SEQUENCE [LARGE SCALE GENOMIC DNA]</scope>
    <source>
        <strain evidence="1">TY</strain>
    </source>
</reference>
<dbReference type="InterPro" id="IPR036188">
    <property type="entry name" value="FAD/NAD-bd_sf"/>
</dbReference>
<sequence length="476" mass="49663">MNPRRGLERVTVVGGGVTAMCAAIAFARALPDAAVALVATPPDPAALADRLPAVDPRGMALLARLGIGEAALVRAGAATHRVGQRFARDGGAFAIGEGDGITMLAGAALHQLWRAHGEDPFATLVPGAALAAAERFVHPADTDPLLSRVDYALRLDAARAVAVLTSAARAAGVRIVQARTVAAASSSLIHVDGAPVEADLSIDASGPAALLAAPDAAWIDWSATLPADRLLLGSAPPAPSPTDSYDATGDGWTARWPLAARTITGFAYAEAVTPHARARRLFKGEAERIVVAPRRQAAPFAGTVLALGDAAAALGPFGWLGLPLTLAQLEIALELMPARGDGPQLAAEYNRRAGLAADHMHAYAAAWYLAGQGRAGPFWHPLRRRAGPPELDRALEQFARRGTLPPVEEAMIPRSTWQQMLIGLGIRPARVDPIAASVPHASAVAALTQSRQAIEALPARLPPYPHYLDRMMQAAR</sequence>
<comment type="caution">
    <text evidence="1">The sequence shown here is derived from an EMBL/GenBank/DDBJ whole genome shotgun (WGS) entry which is preliminary data.</text>
</comment>
<dbReference type="SUPFAM" id="SSF51905">
    <property type="entry name" value="FAD/NAD(P)-binding domain"/>
    <property type="match status" value="1"/>
</dbReference>
<evidence type="ECO:0000313" key="2">
    <source>
        <dbReference type="Proteomes" id="UP000078460"/>
    </source>
</evidence>
<protein>
    <submittedName>
        <fullName evidence="1">Uncharacterized protein</fullName>
    </submittedName>
</protein>
<dbReference type="RefSeq" id="WP_062126362.1">
    <property type="nucleotide sequence ID" value="NZ_CP017578.1"/>
</dbReference>
<gene>
    <name evidence="1" type="ORF">AVM11_07155</name>
</gene>
<dbReference type="GO" id="GO:0004497">
    <property type="term" value="F:monooxygenase activity"/>
    <property type="evidence" value="ECO:0007669"/>
    <property type="project" value="InterPro"/>
</dbReference>
<dbReference type="InterPro" id="IPR006905">
    <property type="entry name" value="Flavin_halogenase"/>
</dbReference>
<dbReference type="Pfam" id="PF04820">
    <property type="entry name" value="Trp_halogenase"/>
    <property type="match status" value="1"/>
</dbReference>